<evidence type="ECO:0008006" key="2">
    <source>
        <dbReference type="Google" id="ProtNLM"/>
    </source>
</evidence>
<proteinExistence type="predicted"/>
<protein>
    <recommendedName>
        <fullName evidence="2">Nucleotide-diphospho-sugar transferase domain-containing protein</fullName>
    </recommendedName>
</protein>
<reference evidence="1" key="1">
    <citation type="journal article" date="2020" name="Nature">
        <title>Giant virus diversity and host interactions through global metagenomics.</title>
        <authorList>
            <person name="Schulz F."/>
            <person name="Roux S."/>
            <person name="Paez-Espino D."/>
            <person name="Jungbluth S."/>
            <person name="Walsh D.A."/>
            <person name="Denef V.J."/>
            <person name="McMahon K.D."/>
            <person name="Konstantinidis K.T."/>
            <person name="Eloe-Fadrosh E.A."/>
            <person name="Kyrpides N.C."/>
            <person name="Woyke T."/>
        </authorList>
    </citation>
    <scope>NUCLEOTIDE SEQUENCE</scope>
    <source>
        <strain evidence="1">GVMAG-M-3300023174-107</strain>
    </source>
</reference>
<dbReference type="AlphaFoldDB" id="A0A6C0D3C9"/>
<evidence type="ECO:0000313" key="1">
    <source>
        <dbReference type="EMBL" id="QHT10604.1"/>
    </source>
</evidence>
<organism evidence="1">
    <name type="scientific">viral metagenome</name>
    <dbReference type="NCBI Taxonomy" id="1070528"/>
    <lineage>
        <taxon>unclassified sequences</taxon>
        <taxon>metagenomes</taxon>
        <taxon>organismal metagenomes</taxon>
    </lineage>
</organism>
<name>A0A6C0D3C9_9ZZZZ</name>
<sequence>MIPVIIFHVGNQDYFKKCVEFNRKHNEVIIIGDDSNSSMPNHIHMNTLDDTNIKRFRKCFINYSTNGHDYELFCFLRVFYIREYLLKHNINKIFHLDSDCILFDNISEMFKDESVVYSVQNVDNPYHMVGSIHNALIDLNFCDTFIQLCFDIYENKSKFHLIDEKMKWHKKNNVPGGICDMTIYYLMTKLLTVKDINLFSNKVFDHNISSPYGYLGENTFKMNNGIKVIIKKDKYYFQTNPKNVKNVKDLEVMSMHFQGNKKQLLFQI</sequence>
<accession>A0A6C0D3C9</accession>
<dbReference type="EMBL" id="MN739522">
    <property type="protein sequence ID" value="QHT10604.1"/>
    <property type="molecule type" value="Genomic_DNA"/>
</dbReference>